<sequence>MMNQCLRIFGTPLMASSPVPSPTSQPRLEMPLNSPQQGMIGRRPRKLIYSKLTFWGLRKKRLPENAKMDRVKARMENGVLTVTLPKEEGQNAKVCRPEEENESIYFYSAELNMSKKCYVALNVFRADTTIEQFETRSTTQHPTRQLWRSPRPTWLCYENQLETRYYWFLVYKTIEYNYTASSSMTYACLSKIAYHNLKIPKPPSKLSNVNQESCFTLNLSVGSPSIHNIIQFSEFPGSAVVWLGCSRWASYFNFGIASRK</sequence>
<dbReference type="Pfam" id="PF00011">
    <property type="entry name" value="HSP20"/>
    <property type="match status" value="1"/>
</dbReference>
<dbReference type="InterPro" id="IPR002068">
    <property type="entry name" value="A-crystallin/Hsp20_dom"/>
</dbReference>
<feature type="domain" description="SHSP" evidence="4">
    <location>
        <begin position="1"/>
        <end position="103"/>
    </location>
</feature>
<evidence type="ECO:0000259" key="4">
    <source>
        <dbReference type="PROSITE" id="PS01031"/>
    </source>
</evidence>
<comment type="similarity">
    <text evidence="1 2">Belongs to the small heat shock protein (HSP20) family.</text>
</comment>
<dbReference type="Gene3D" id="2.60.40.790">
    <property type="match status" value="1"/>
</dbReference>
<accession>A0A4S4EJV9</accession>
<evidence type="ECO:0000313" key="5">
    <source>
        <dbReference type="EMBL" id="THG16472.1"/>
    </source>
</evidence>
<dbReference type="Proteomes" id="UP000306102">
    <property type="component" value="Unassembled WGS sequence"/>
</dbReference>
<keyword evidence="6" id="KW-1185">Reference proteome</keyword>
<evidence type="ECO:0000256" key="2">
    <source>
        <dbReference type="RuleBase" id="RU003616"/>
    </source>
</evidence>
<dbReference type="SUPFAM" id="SSF49764">
    <property type="entry name" value="HSP20-like chaperones"/>
    <property type="match status" value="1"/>
</dbReference>
<dbReference type="EMBL" id="SDRB02004071">
    <property type="protein sequence ID" value="THG16472.1"/>
    <property type="molecule type" value="Genomic_DNA"/>
</dbReference>
<dbReference type="AlphaFoldDB" id="A0A4S4EJV9"/>
<gene>
    <name evidence="5" type="ORF">TEA_001653</name>
</gene>
<evidence type="ECO:0000256" key="1">
    <source>
        <dbReference type="PROSITE-ProRule" id="PRU00285"/>
    </source>
</evidence>
<protein>
    <recommendedName>
        <fullName evidence="4">SHSP domain-containing protein</fullName>
    </recommendedName>
</protein>
<organism evidence="5 6">
    <name type="scientific">Camellia sinensis var. sinensis</name>
    <name type="common">China tea</name>
    <dbReference type="NCBI Taxonomy" id="542762"/>
    <lineage>
        <taxon>Eukaryota</taxon>
        <taxon>Viridiplantae</taxon>
        <taxon>Streptophyta</taxon>
        <taxon>Embryophyta</taxon>
        <taxon>Tracheophyta</taxon>
        <taxon>Spermatophyta</taxon>
        <taxon>Magnoliopsida</taxon>
        <taxon>eudicotyledons</taxon>
        <taxon>Gunneridae</taxon>
        <taxon>Pentapetalae</taxon>
        <taxon>asterids</taxon>
        <taxon>Ericales</taxon>
        <taxon>Theaceae</taxon>
        <taxon>Camellia</taxon>
    </lineage>
</organism>
<feature type="region of interest" description="Disordered" evidence="3">
    <location>
        <begin position="16"/>
        <end position="39"/>
    </location>
</feature>
<evidence type="ECO:0000256" key="3">
    <source>
        <dbReference type="SAM" id="MobiDB-lite"/>
    </source>
</evidence>
<name>A0A4S4EJV9_CAMSN</name>
<comment type="caution">
    <text evidence="5">The sequence shown here is derived from an EMBL/GenBank/DDBJ whole genome shotgun (WGS) entry which is preliminary data.</text>
</comment>
<evidence type="ECO:0000313" key="6">
    <source>
        <dbReference type="Proteomes" id="UP000306102"/>
    </source>
</evidence>
<reference evidence="5 6" key="1">
    <citation type="journal article" date="2018" name="Proc. Natl. Acad. Sci. U.S.A.">
        <title>Draft genome sequence of Camellia sinensis var. sinensis provides insights into the evolution of the tea genome and tea quality.</title>
        <authorList>
            <person name="Wei C."/>
            <person name="Yang H."/>
            <person name="Wang S."/>
            <person name="Zhao J."/>
            <person name="Liu C."/>
            <person name="Gao L."/>
            <person name="Xia E."/>
            <person name="Lu Y."/>
            <person name="Tai Y."/>
            <person name="She G."/>
            <person name="Sun J."/>
            <person name="Cao H."/>
            <person name="Tong W."/>
            <person name="Gao Q."/>
            <person name="Li Y."/>
            <person name="Deng W."/>
            <person name="Jiang X."/>
            <person name="Wang W."/>
            <person name="Chen Q."/>
            <person name="Zhang S."/>
            <person name="Li H."/>
            <person name="Wu J."/>
            <person name="Wang P."/>
            <person name="Li P."/>
            <person name="Shi C."/>
            <person name="Zheng F."/>
            <person name="Jian J."/>
            <person name="Huang B."/>
            <person name="Shan D."/>
            <person name="Shi M."/>
            <person name="Fang C."/>
            <person name="Yue Y."/>
            <person name="Li F."/>
            <person name="Li D."/>
            <person name="Wei S."/>
            <person name="Han B."/>
            <person name="Jiang C."/>
            <person name="Yin Y."/>
            <person name="Xia T."/>
            <person name="Zhang Z."/>
            <person name="Bennetzen J.L."/>
            <person name="Zhao S."/>
            <person name="Wan X."/>
        </authorList>
    </citation>
    <scope>NUCLEOTIDE SEQUENCE [LARGE SCALE GENOMIC DNA]</scope>
    <source>
        <strain evidence="6">cv. Shuchazao</strain>
        <tissue evidence="5">Leaf</tissue>
    </source>
</reference>
<proteinExistence type="inferred from homology"/>
<dbReference type="PROSITE" id="PS01031">
    <property type="entry name" value="SHSP"/>
    <property type="match status" value="1"/>
</dbReference>
<dbReference type="STRING" id="542762.A0A4S4EJV9"/>
<dbReference type="InterPro" id="IPR008978">
    <property type="entry name" value="HSP20-like_chaperone"/>
</dbReference>